<proteinExistence type="predicted"/>
<gene>
    <name evidence="1" type="ORF">PGTUg99_026625</name>
</gene>
<dbReference type="AlphaFoldDB" id="A0A5B0RHQ5"/>
<evidence type="ECO:0000313" key="1">
    <source>
        <dbReference type="EMBL" id="KAA1124324.1"/>
    </source>
</evidence>
<organism evidence="1 2">
    <name type="scientific">Puccinia graminis f. sp. tritici</name>
    <dbReference type="NCBI Taxonomy" id="56615"/>
    <lineage>
        <taxon>Eukaryota</taxon>
        <taxon>Fungi</taxon>
        <taxon>Dikarya</taxon>
        <taxon>Basidiomycota</taxon>
        <taxon>Pucciniomycotina</taxon>
        <taxon>Pucciniomycetes</taxon>
        <taxon>Pucciniales</taxon>
        <taxon>Pucciniaceae</taxon>
        <taxon>Puccinia</taxon>
    </lineage>
</organism>
<dbReference type="EMBL" id="VDEP01000204">
    <property type="protein sequence ID" value="KAA1124324.1"/>
    <property type="molecule type" value="Genomic_DNA"/>
</dbReference>
<reference evidence="1 2" key="1">
    <citation type="submission" date="2019-05" db="EMBL/GenBank/DDBJ databases">
        <title>Emergence of the Ug99 lineage of the wheat stem rust pathogen through somatic hybridization.</title>
        <authorList>
            <person name="Li F."/>
            <person name="Upadhyaya N.M."/>
            <person name="Sperschneider J."/>
            <person name="Matny O."/>
            <person name="Nguyen-Phuc H."/>
            <person name="Mago R."/>
            <person name="Raley C."/>
            <person name="Miller M.E."/>
            <person name="Silverstein K.A.T."/>
            <person name="Henningsen E."/>
            <person name="Hirsch C.D."/>
            <person name="Visser B."/>
            <person name="Pretorius Z.A."/>
            <person name="Steffenson B.J."/>
            <person name="Schwessinger B."/>
            <person name="Dodds P.N."/>
            <person name="Figueroa M."/>
        </authorList>
    </citation>
    <scope>NUCLEOTIDE SEQUENCE [LARGE SCALE GENOMIC DNA]</scope>
    <source>
        <strain evidence="1 2">Ug99</strain>
    </source>
</reference>
<accession>A0A5B0RHQ5</accession>
<name>A0A5B0RHQ5_PUCGR</name>
<sequence>MPVRPVARLPLPAPMARKQLTQPRLQAFPAKPPISVPCDDGSARYAEITDKKNRLVESNRSSIALQQNLPGSS</sequence>
<dbReference type="Proteomes" id="UP000325313">
    <property type="component" value="Unassembled WGS sequence"/>
</dbReference>
<evidence type="ECO:0000313" key="2">
    <source>
        <dbReference type="Proteomes" id="UP000325313"/>
    </source>
</evidence>
<comment type="caution">
    <text evidence="1">The sequence shown here is derived from an EMBL/GenBank/DDBJ whole genome shotgun (WGS) entry which is preliminary data.</text>
</comment>
<protein>
    <submittedName>
        <fullName evidence="1">Uncharacterized protein</fullName>
    </submittedName>
</protein>